<keyword evidence="2" id="KW-1185">Reference proteome</keyword>
<accession>D3AWV9</accession>
<evidence type="ECO:0000313" key="2">
    <source>
        <dbReference type="Proteomes" id="UP000001396"/>
    </source>
</evidence>
<dbReference type="RefSeq" id="XP_020438886.1">
    <property type="nucleotide sequence ID" value="XM_020571612.1"/>
</dbReference>
<evidence type="ECO:0000313" key="1">
    <source>
        <dbReference type="EMBL" id="EFA86782.1"/>
    </source>
</evidence>
<sequence>MRVVSYLYGTLYNMCMCKGGEYQVISKDLDRSLLDNNIMINNKILSLFLLFVCCSVVAADALKVAVFNSTATCVTSGATGVCTPFTDATLWNDTNALVNPTQYLFSIDLSKDDTAIDLNVLTPISIGALNIVGGQQTFLNLNASMNVTGDALSVSSVLIQVMNGAQLSASSIQLTDTASLHIGQNSSLKSMVDDIITGDASSSISLYDQSTLLALTIDTLGTISVADSATLFVQTAILDRITVATNATANIGTLTLTNTSNVFSGRLTATTLTINAGLQATFSELGVTNLVLQQGAAITIIGDSNIRYLNTPTIIDSTMITIDNGATLTIGGNNAQNLYNQFVIGGNGAITLAVSNATLYSLTTTQPYVKNQPLFTLQLSGFVVLAAAFDFNGLVLVSPNATLDIQQNLTPTMCLETYGSVFIHKNVTCHQGNMLQGATGQLSLVDTPLLHLFKFYNNGSILALSNAQILGNLESIGSIRIGSANSLNIVGYLDMLSADATLTMDQVMGNSANAALSVLNIITLNGTFSYNVSAPASLTRDYTYKLLSTQLYFESDFHTIIADPALEQFKLEYQKTTKAIQLQFKGKKDNSGENEIYYNLGSYLSARSCLSKQPCMRIEKINEFSFSAVGCPEFQVAPGCKVVYGNEDKDYPYCCPRSLCGEDVLWSEPIRHTIQFSISQAPQPAYLDGLVFIDNYQYSYIYRLVGLSESSIIKNSLFKENQRGGIV</sequence>
<dbReference type="FunCoup" id="D3AWV9">
    <property type="interactions" value="171"/>
</dbReference>
<name>D3AWV9_HETP5</name>
<dbReference type="AlphaFoldDB" id="D3AWV9"/>
<dbReference type="OMA" id="FTIMENT"/>
<protein>
    <submittedName>
        <fullName evidence="1">Uncharacterized protein</fullName>
    </submittedName>
</protein>
<dbReference type="EMBL" id="ADBJ01000002">
    <property type="protein sequence ID" value="EFA86782.1"/>
    <property type="molecule type" value="Genomic_DNA"/>
</dbReference>
<dbReference type="GeneID" id="31356120"/>
<comment type="caution">
    <text evidence="1">The sequence shown here is derived from an EMBL/GenBank/DDBJ whole genome shotgun (WGS) entry which is preliminary data.</text>
</comment>
<dbReference type="InParanoid" id="D3AWV9"/>
<dbReference type="Proteomes" id="UP000001396">
    <property type="component" value="Unassembled WGS sequence"/>
</dbReference>
<organism evidence="1 2">
    <name type="scientific">Heterostelium pallidum (strain ATCC 26659 / Pp 5 / PN500)</name>
    <name type="common">Cellular slime mold</name>
    <name type="synonym">Polysphondylium pallidum</name>
    <dbReference type="NCBI Taxonomy" id="670386"/>
    <lineage>
        <taxon>Eukaryota</taxon>
        <taxon>Amoebozoa</taxon>
        <taxon>Evosea</taxon>
        <taxon>Eumycetozoa</taxon>
        <taxon>Dictyostelia</taxon>
        <taxon>Acytosteliales</taxon>
        <taxon>Acytosteliaceae</taxon>
        <taxon>Heterostelium</taxon>
    </lineage>
</organism>
<gene>
    <name evidence="1" type="ORF">PPL_00587</name>
</gene>
<proteinExistence type="predicted"/>
<reference evidence="1 2" key="1">
    <citation type="journal article" date="2011" name="Genome Res.">
        <title>Phylogeny-wide analysis of social amoeba genomes highlights ancient origins for complex intercellular communication.</title>
        <authorList>
            <person name="Heidel A.J."/>
            <person name="Lawal H.M."/>
            <person name="Felder M."/>
            <person name="Schilde C."/>
            <person name="Helps N.R."/>
            <person name="Tunggal B."/>
            <person name="Rivero F."/>
            <person name="John U."/>
            <person name="Schleicher M."/>
            <person name="Eichinger L."/>
            <person name="Platzer M."/>
            <person name="Noegel A.A."/>
            <person name="Schaap P."/>
            <person name="Gloeckner G."/>
        </authorList>
    </citation>
    <scope>NUCLEOTIDE SEQUENCE [LARGE SCALE GENOMIC DNA]</scope>
    <source>
        <strain evidence="2">ATCC 26659 / Pp 5 / PN500</strain>
    </source>
</reference>